<dbReference type="PANTHER" id="PTHR21477">
    <property type="entry name" value="ZGC:172139"/>
    <property type="match status" value="1"/>
</dbReference>
<evidence type="ECO:0000313" key="2">
    <source>
        <dbReference type="Proteomes" id="UP001445335"/>
    </source>
</evidence>
<dbReference type="AlphaFoldDB" id="A0AAW1RDY2"/>
<proteinExistence type="predicted"/>
<gene>
    <name evidence="1" type="ORF">WJX81_004065</name>
</gene>
<accession>A0AAW1RDY2</accession>
<dbReference type="PANTHER" id="PTHR21477:SF13">
    <property type="entry name" value="KIAA0930"/>
    <property type="match status" value="1"/>
</dbReference>
<organism evidence="1 2">
    <name type="scientific">Elliptochloris bilobata</name>
    <dbReference type="NCBI Taxonomy" id="381761"/>
    <lineage>
        <taxon>Eukaryota</taxon>
        <taxon>Viridiplantae</taxon>
        <taxon>Chlorophyta</taxon>
        <taxon>core chlorophytes</taxon>
        <taxon>Trebouxiophyceae</taxon>
        <taxon>Trebouxiophyceae incertae sedis</taxon>
        <taxon>Elliptochloris clade</taxon>
        <taxon>Elliptochloris</taxon>
    </lineage>
</organism>
<dbReference type="Proteomes" id="UP001445335">
    <property type="component" value="Unassembled WGS sequence"/>
</dbReference>
<protein>
    <submittedName>
        <fullName evidence="1">Uncharacterized protein</fullName>
    </submittedName>
</protein>
<dbReference type="EMBL" id="JALJOU010000042">
    <property type="protein sequence ID" value="KAK9832072.1"/>
    <property type="molecule type" value="Genomic_DNA"/>
</dbReference>
<keyword evidence="2" id="KW-1185">Reference proteome</keyword>
<evidence type="ECO:0000313" key="1">
    <source>
        <dbReference type="EMBL" id="KAK9832072.1"/>
    </source>
</evidence>
<dbReference type="InterPro" id="IPR019141">
    <property type="entry name" value="DUF2045"/>
</dbReference>
<dbReference type="Pfam" id="PF09741">
    <property type="entry name" value="DUF2045"/>
    <property type="match status" value="1"/>
</dbReference>
<reference evidence="1 2" key="1">
    <citation type="journal article" date="2024" name="Nat. Commun.">
        <title>Phylogenomics reveals the evolutionary origins of lichenization in chlorophyte algae.</title>
        <authorList>
            <person name="Puginier C."/>
            <person name="Libourel C."/>
            <person name="Otte J."/>
            <person name="Skaloud P."/>
            <person name="Haon M."/>
            <person name="Grisel S."/>
            <person name="Petersen M."/>
            <person name="Berrin J.G."/>
            <person name="Delaux P.M."/>
            <person name="Dal Grande F."/>
            <person name="Keller J."/>
        </authorList>
    </citation>
    <scope>NUCLEOTIDE SEQUENCE [LARGE SCALE GENOMIC DNA]</scope>
    <source>
        <strain evidence="1 2">SAG 245.80</strain>
    </source>
</reference>
<comment type="caution">
    <text evidence="1">The sequence shown here is derived from an EMBL/GenBank/DDBJ whole genome shotgun (WGS) entry which is preliminary data.</text>
</comment>
<sequence>MGTSPGHTEPETRWLATLAEVRRQAARVAEAAGVQAPDADGTWFDVCEGGDTAPELVSVDASGAWHSQQWLNAFCVLFFQRPKGFGHNVQTDDILFFVLGVAYQGGPGGPLLVRRKGAALPAELDLGGALSPRVDWCRSTLLNLVIQTSFRLTVAACRRVDIAGLADEGGKLPADATRVVKAVYASPMRVQVNVEGGRSKSEQPLPAYPDLCFTVDNFEDAFRSLVLTEPGWCYAVFLSAADGAASVQLFAGFVSYEMLDAVVVGGAGGRMRRDAAMAGAHWVKMKGPGGQGHADVAVTCLVPRDDGHLAPQRPKQPAGAGTGALLTQTLRLASSVAEGAGTRDAMMCMPGGFVLGSRRRPAPPLQMRCALMGLSLPVDLLAAQERSARATHAQLAEWENR</sequence>
<name>A0AAW1RDY2_9CHLO</name>